<feature type="domain" description="Amidase" evidence="1">
    <location>
        <begin position="280"/>
        <end position="391"/>
    </location>
</feature>
<dbReference type="PANTHER" id="PTHR46310:SF7">
    <property type="entry name" value="AMIDASE 1"/>
    <property type="match status" value="1"/>
</dbReference>
<proteinExistence type="predicted"/>
<sequence length="403" mass="44333">MRNNYSEQVFVDSQPPPYSDTKVKYAANCEIIPLQNMKLAVKDLFDIKGIPTAAGNPDWLRTHPLPSNTNSTVASLIKHGAAYEGKTLTDELAYSLNGQNIHYPTLINPVNPERLPGGSSSGSAVAVAAELADIGLGTDTGGSIRVPASYNGLFGLRTSHGLIPTDNMVSLAPSFDTIGWMCRNIDDLEKVAKVLLPKESANATTHETVKFCIATNLISCSEQADHIEKMVEGLKSATALKLVQENINTSTYKISDTFRTLQGFEIWQQHGEWITRTHPTFADDIQQRFDWCKTITLQDYNIAKQQQQSFTKYINSRLQKHDVILLPTTPGRAPLLSTAANQLGEYRNNLIKFTAIAGLAGLPQIHLPLFTINNAPCGISLIAPKNQDLRLINIAKKLMKHLL</sequence>
<evidence type="ECO:0000313" key="3">
    <source>
        <dbReference type="Proteomes" id="UP000006251"/>
    </source>
</evidence>
<comment type="caution">
    <text evidence="2">The sequence shown here is derived from an EMBL/GenBank/DDBJ whole genome shotgun (WGS) entry which is preliminary data.</text>
</comment>
<dbReference type="Proteomes" id="UP000006251">
    <property type="component" value="Unassembled WGS sequence"/>
</dbReference>
<feature type="domain" description="Amidase" evidence="1">
    <location>
        <begin position="26"/>
        <end position="207"/>
    </location>
</feature>
<dbReference type="EMBL" id="BAEQ01000013">
    <property type="protein sequence ID" value="GAC27510.1"/>
    <property type="molecule type" value="Genomic_DNA"/>
</dbReference>
<dbReference type="Pfam" id="PF01425">
    <property type="entry name" value="Amidase"/>
    <property type="match status" value="2"/>
</dbReference>
<accession>K6ZW09</accession>
<dbReference type="STRING" id="1121922.GCA_000428905_02405"/>
<dbReference type="RefSeq" id="WP_006009169.1">
    <property type="nucleotide sequence ID" value="NZ_AUAV01000012.1"/>
</dbReference>
<dbReference type="PANTHER" id="PTHR46310">
    <property type="entry name" value="AMIDASE 1"/>
    <property type="match status" value="1"/>
</dbReference>
<gene>
    <name evidence="2" type="ORF">GPAL_0630</name>
</gene>
<dbReference type="NCBIfam" id="NF006169">
    <property type="entry name" value="PRK08310.1"/>
    <property type="match status" value="1"/>
</dbReference>
<evidence type="ECO:0000313" key="2">
    <source>
        <dbReference type="EMBL" id="GAC27510.1"/>
    </source>
</evidence>
<evidence type="ECO:0000259" key="1">
    <source>
        <dbReference type="Pfam" id="PF01425"/>
    </source>
</evidence>
<name>K6ZW09_9ALTE</name>
<dbReference type="Gene3D" id="3.90.1300.10">
    <property type="entry name" value="Amidase signature (AS) domain"/>
    <property type="match status" value="1"/>
</dbReference>
<dbReference type="AlphaFoldDB" id="K6ZW09"/>
<dbReference type="InterPro" id="IPR036928">
    <property type="entry name" value="AS_sf"/>
</dbReference>
<dbReference type="InterPro" id="IPR023631">
    <property type="entry name" value="Amidase_dom"/>
</dbReference>
<dbReference type="PROSITE" id="PS00571">
    <property type="entry name" value="AMIDASES"/>
    <property type="match status" value="1"/>
</dbReference>
<keyword evidence="3" id="KW-1185">Reference proteome</keyword>
<organism evidence="2 3">
    <name type="scientific">Brumicola pallidula DSM 14239 = ACAM 615</name>
    <dbReference type="NCBI Taxonomy" id="1121922"/>
    <lineage>
        <taxon>Bacteria</taxon>
        <taxon>Pseudomonadati</taxon>
        <taxon>Pseudomonadota</taxon>
        <taxon>Gammaproteobacteria</taxon>
        <taxon>Alteromonadales</taxon>
        <taxon>Alteromonadaceae</taxon>
        <taxon>Brumicola</taxon>
    </lineage>
</organism>
<dbReference type="SUPFAM" id="SSF75304">
    <property type="entry name" value="Amidase signature (AS) enzymes"/>
    <property type="match status" value="1"/>
</dbReference>
<dbReference type="InterPro" id="IPR020556">
    <property type="entry name" value="Amidase_CS"/>
</dbReference>
<reference evidence="3" key="1">
    <citation type="journal article" date="2014" name="Environ. Microbiol.">
        <title>Comparative genomics of the marine bacterial genus Glaciecola reveals the high degree of genomic diversity and genomic characteristic for cold adaptation.</title>
        <authorList>
            <person name="Qin Q.L."/>
            <person name="Xie B.B."/>
            <person name="Yu Y."/>
            <person name="Shu Y.L."/>
            <person name="Rong J.C."/>
            <person name="Zhang Y.J."/>
            <person name="Zhao D.L."/>
            <person name="Chen X.L."/>
            <person name="Zhang X.Y."/>
            <person name="Chen B."/>
            <person name="Zhou B.C."/>
            <person name="Zhang Y.Z."/>
        </authorList>
    </citation>
    <scope>NUCLEOTIDE SEQUENCE [LARGE SCALE GENOMIC DNA]</scope>
    <source>
        <strain evidence="3">ACAM 615</strain>
    </source>
</reference>
<protein>
    <submittedName>
        <fullName evidence="2">Amidase</fullName>
    </submittedName>
</protein>